<evidence type="ECO:0000313" key="2">
    <source>
        <dbReference type="Proteomes" id="UP001623348"/>
    </source>
</evidence>
<proteinExistence type="predicted"/>
<keyword evidence="2" id="KW-1185">Reference proteome</keyword>
<comment type="caution">
    <text evidence="1">The sequence shown here is derived from an EMBL/GenBank/DDBJ whole genome shotgun (WGS) entry which is preliminary data.</text>
</comment>
<sequence length="100" mass="11238">MLNLGAHFVAYVHLERVFHVASKYSCALLRVGRVDEAEKLVGKELKAPSQTLASSSSCQFGAAALKSCEHGDHAPTVWCWRWLVCLWSVMMEEEVHHREA</sequence>
<dbReference type="AlphaFoldDB" id="A0ABC9XLQ5"/>
<gene>
    <name evidence="1" type="ORF">GRJ2_002264600</name>
</gene>
<accession>A0ABC9XLQ5</accession>
<organism evidence="1 2">
    <name type="scientific">Grus japonensis</name>
    <name type="common">Japanese crane</name>
    <name type="synonym">Red-crowned crane</name>
    <dbReference type="NCBI Taxonomy" id="30415"/>
    <lineage>
        <taxon>Eukaryota</taxon>
        <taxon>Metazoa</taxon>
        <taxon>Chordata</taxon>
        <taxon>Craniata</taxon>
        <taxon>Vertebrata</taxon>
        <taxon>Euteleostomi</taxon>
        <taxon>Archelosauria</taxon>
        <taxon>Archosauria</taxon>
        <taxon>Dinosauria</taxon>
        <taxon>Saurischia</taxon>
        <taxon>Theropoda</taxon>
        <taxon>Coelurosauria</taxon>
        <taxon>Aves</taxon>
        <taxon>Neognathae</taxon>
        <taxon>Neoaves</taxon>
        <taxon>Gruiformes</taxon>
        <taxon>Gruidae</taxon>
        <taxon>Grus</taxon>
    </lineage>
</organism>
<protein>
    <submittedName>
        <fullName evidence="1">Uncharacterized protein</fullName>
    </submittedName>
</protein>
<name>A0ABC9XLQ5_GRUJA</name>
<dbReference type="EMBL" id="BAAFJT010000019">
    <property type="protein sequence ID" value="GAB0197992.1"/>
    <property type="molecule type" value="Genomic_DNA"/>
</dbReference>
<evidence type="ECO:0000313" key="1">
    <source>
        <dbReference type="EMBL" id="GAB0197992.1"/>
    </source>
</evidence>
<reference evidence="1 2" key="1">
    <citation type="submission" date="2024-06" db="EMBL/GenBank/DDBJ databases">
        <title>The draft genome of Grus japonensis, version 3.</title>
        <authorList>
            <person name="Nabeshima K."/>
            <person name="Suzuki S."/>
            <person name="Onuma M."/>
        </authorList>
    </citation>
    <scope>NUCLEOTIDE SEQUENCE [LARGE SCALE GENOMIC DNA]</scope>
    <source>
        <strain evidence="1 2">451A</strain>
    </source>
</reference>
<dbReference type="Proteomes" id="UP001623348">
    <property type="component" value="Unassembled WGS sequence"/>
</dbReference>